<evidence type="ECO:0000313" key="1">
    <source>
        <dbReference type="EMBL" id="CAI6343348.1"/>
    </source>
</evidence>
<comment type="caution">
    <text evidence="1">The sequence shown here is derived from an EMBL/GenBank/DDBJ whole genome shotgun (WGS) entry which is preliminary data.</text>
</comment>
<dbReference type="AlphaFoldDB" id="A0AAV0VL23"/>
<evidence type="ECO:0000313" key="2">
    <source>
        <dbReference type="Proteomes" id="UP001160148"/>
    </source>
</evidence>
<name>A0AAV0VL23_9HEMI</name>
<organism evidence="1 2">
    <name type="scientific">Macrosiphum euphorbiae</name>
    <name type="common">potato aphid</name>
    <dbReference type="NCBI Taxonomy" id="13131"/>
    <lineage>
        <taxon>Eukaryota</taxon>
        <taxon>Metazoa</taxon>
        <taxon>Ecdysozoa</taxon>
        <taxon>Arthropoda</taxon>
        <taxon>Hexapoda</taxon>
        <taxon>Insecta</taxon>
        <taxon>Pterygota</taxon>
        <taxon>Neoptera</taxon>
        <taxon>Paraneoptera</taxon>
        <taxon>Hemiptera</taxon>
        <taxon>Sternorrhyncha</taxon>
        <taxon>Aphidomorpha</taxon>
        <taxon>Aphidoidea</taxon>
        <taxon>Aphididae</taxon>
        <taxon>Macrosiphini</taxon>
        <taxon>Macrosiphum</taxon>
    </lineage>
</organism>
<reference evidence="1 2" key="1">
    <citation type="submission" date="2023-01" db="EMBL/GenBank/DDBJ databases">
        <authorList>
            <person name="Whitehead M."/>
        </authorList>
    </citation>
    <scope>NUCLEOTIDE SEQUENCE [LARGE SCALE GENOMIC DNA]</scope>
</reference>
<dbReference type="Proteomes" id="UP001160148">
    <property type="component" value="Unassembled WGS sequence"/>
</dbReference>
<dbReference type="EMBL" id="CARXXK010000001">
    <property type="protein sequence ID" value="CAI6343348.1"/>
    <property type="molecule type" value="Genomic_DNA"/>
</dbReference>
<gene>
    <name evidence="1" type="ORF">MEUPH1_LOCUS629</name>
</gene>
<keyword evidence="2" id="KW-1185">Reference proteome</keyword>
<sequence>MAVSYVRVVACSYHRFTVCRNVYLMTPAAAPVEDSWIETSLSVVSSSLLWLQKVEADLQLMVTDTVTCVGRSDERTDPAVTADTPRRPRRSLWSRTKTFVGRMFCCGAIDNADIYMSLYGYITIIWALDFRRPLPPPLKSSCRPRS</sequence>
<proteinExistence type="predicted"/>
<protein>
    <submittedName>
        <fullName evidence="1">Uncharacterized protein</fullName>
    </submittedName>
</protein>
<accession>A0AAV0VL23</accession>